<dbReference type="PANTHER" id="PTHR14187:SF5">
    <property type="entry name" value="HEAT SHOCK 70 KDA PROTEIN 12A"/>
    <property type="match status" value="1"/>
</dbReference>
<dbReference type="OMA" id="TIPAVWT"/>
<dbReference type="GO" id="GO:0140662">
    <property type="term" value="F:ATP-dependent protein folding chaperone"/>
    <property type="evidence" value="ECO:0007669"/>
    <property type="project" value="InterPro"/>
</dbReference>
<keyword evidence="2" id="KW-0547">Nucleotide-binding</keyword>
<feature type="compositionally biased region" description="Acidic residues" evidence="4">
    <location>
        <begin position="11"/>
        <end position="23"/>
    </location>
</feature>
<protein>
    <recommendedName>
        <fullName evidence="7">Heat shock 70 kDa protein 12B</fullName>
    </recommendedName>
</protein>
<evidence type="ECO:0000313" key="5">
    <source>
        <dbReference type="EnsemblMetazoa" id="G27842.1:cds"/>
    </source>
</evidence>
<evidence type="ECO:0000256" key="3">
    <source>
        <dbReference type="ARBA" id="ARBA00022840"/>
    </source>
</evidence>
<organism evidence="5 6">
    <name type="scientific">Magallana gigas</name>
    <name type="common">Pacific oyster</name>
    <name type="synonym">Crassostrea gigas</name>
    <dbReference type="NCBI Taxonomy" id="29159"/>
    <lineage>
        <taxon>Eukaryota</taxon>
        <taxon>Metazoa</taxon>
        <taxon>Spiralia</taxon>
        <taxon>Lophotrochozoa</taxon>
        <taxon>Mollusca</taxon>
        <taxon>Bivalvia</taxon>
        <taxon>Autobranchia</taxon>
        <taxon>Pteriomorphia</taxon>
        <taxon>Ostreida</taxon>
        <taxon>Ostreoidea</taxon>
        <taxon>Ostreidae</taxon>
        <taxon>Magallana</taxon>
    </lineage>
</organism>
<sequence>MSSLEKIPEIDQLEDLEDEEPETEKEKAPNPPTGRDTGRVTDRDKGAVSKKPGTKFDPSLMIINEHKRNKMVVAAIDFGTAYSGYAYSLKHDFEIKPLRIMTNHWTVKGSGSMSLKAPTSILLNPDQKFHAFGYEADQRYTELAQKGLGSEWYYFQKFKMKLQGNMDVTRKRMLEDIEGKQVPAHTIFAMSINFLKMEILKSLTKHSGYTIEDVHFIITIPAVWTDAAKQFMREAALEAGIPGDNLSLAYESEVAAVYCRHLPKKMLVGLRGRDLLQSFNKGRKFMVLDLGGGTCDISVMEVVNDGNIEHIRKATGGAWGGGKVNEEFSVFLNKIFGEDVVTQCWAENPSEYLEMVRAFEIKKRKICKETTDEVPFKIPAELRMLLKLKTGFELEEVIRETKYNGKVIVKGDKILIDPNVFREFFKKTIDSIIKHMKEIFEENSGRHIATILLVGGFTESPLVREAVREAFPNMMIITPKEPSMAVLKGAVLFGQNPECICSRICKSTYGIRIARPFIDGIHRDEYKVLVDGKYYCKNLFQVFFAVDQKTKIGETFRYPIHNSYESEIRQDLRKEPKITEIYISDDPHPLYITDSNCKKHGEIIMEPPGGLWPEKFSGFVEMEIAGTEIVGRFVNKQNGETNMIYLDFLS</sequence>
<dbReference type="PROSITE" id="PS00329">
    <property type="entry name" value="HSP70_2"/>
    <property type="match status" value="1"/>
</dbReference>
<keyword evidence="6" id="KW-1185">Reference proteome</keyword>
<dbReference type="SUPFAM" id="SSF53067">
    <property type="entry name" value="Actin-like ATPase domain"/>
    <property type="match status" value="2"/>
</dbReference>
<evidence type="ECO:0000313" key="6">
    <source>
        <dbReference type="Proteomes" id="UP000005408"/>
    </source>
</evidence>
<dbReference type="EnsemblMetazoa" id="G27842.1">
    <property type="protein sequence ID" value="G27842.1:cds"/>
    <property type="gene ID" value="G27842"/>
</dbReference>
<dbReference type="AlphaFoldDB" id="A0A8W8LK61"/>
<comment type="similarity">
    <text evidence="1">Belongs to the heat shock protein 70 family.</text>
</comment>
<keyword evidence="3" id="KW-0067">ATP-binding</keyword>
<feature type="compositionally biased region" description="Basic and acidic residues" evidence="4">
    <location>
        <begin position="36"/>
        <end position="47"/>
    </location>
</feature>
<reference evidence="5" key="1">
    <citation type="submission" date="2022-08" db="UniProtKB">
        <authorList>
            <consortium name="EnsemblMetazoa"/>
        </authorList>
    </citation>
    <scope>IDENTIFICATION</scope>
    <source>
        <strain evidence="5">05x7-T-G4-1.051#20</strain>
    </source>
</reference>
<name>A0A8W8LK61_MAGGI</name>
<evidence type="ECO:0008006" key="7">
    <source>
        <dbReference type="Google" id="ProtNLM"/>
    </source>
</evidence>
<dbReference type="InterPro" id="IPR018181">
    <property type="entry name" value="Heat_shock_70_CS"/>
</dbReference>
<feature type="region of interest" description="Disordered" evidence="4">
    <location>
        <begin position="1"/>
        <end position="53"/>
    </location>
</feature>
<evidence type="ECO:0000256" key="4">
    <source>
        <dbReference type="SAM" id="MobiDB-lite"/>
    </source>
</evidence>
<dbReference type="Gene3D" id="3.30.420.40">
    <property type="match status" value="2"/>
</dbReference>
<dbReference type="InterPro" id="IPR043129">
    <property type="entry name" value="ATPase_NBD"/>
</dbReference>
<evidence type="ECO:0000256" key="2">
    <source>
        <dbReference type="ARBA" id="ARBA00022741"/>
    </source>
</evidence>
<dbReference type="CDD" id="cd10229">
    <property type="entry name" value="ASKHA_NBD_HSP70_HSPA12"/>
    <property type="match status" value="1"/>
</dbReference>
<dbReference type="PANTHER" id="PTHR14187">
    <property type="entry name" value="ALPHA KINASE/ELONGATION FACTOR 2 KINASE"/>
    <property type="match status" value="1"/>
</dbReference>
<accession>A0A8W8LK61</accession>
<dbReference type="GO" id="GO:0005524">
    <property type="term" value="F:ATP binding"/>
    <property type="evidence" value="ECO:0007669"/>
    <property type="project" value="UniProtKB-KW"/>
</dbReference>
<dbReference type="OrthoDB" id="2963168at2759"/>
<dbReference type="Proteomes" id="UP000005408">
    <property type="component" value="Unassembled WGS sequence"/>
</dbReference>
<dbReference type="InterPro" id="IPR013126">
    <property type="entry name" value="Hsp_70_fam"/>
</dbReference>
<dbReference type="Pfam" id="PF00012">
    <property type="entry name" value="HSP70"/>
    <property type="match status" value="1"/>
</dbReference>
<proteinExistence type="inferred from homology"/>
<evidence type="ECO:0000256" key="1">
    <source>
        <dbReference type="ARBA" id="ARBA00007381"/>
    </source>
</evidence>